<dbReference type="AlphaFoldDB" id="A0AAD6XWZ6"/>
<sequence length="302" mass="34243">MSRCAKCQWFVYVGNVACVPCTKWLVHVQTDLCMAKWHVYYVHSGFKLCMYKPAWASLRSTYEDERRRPCLNYESNTPQKDSDRQKVMASHRGRLLCISIVWKGTSPHKPHHKPEPICGLAPSQFKLRQGGKPFLQTGSKAGHQEDLLPLYMLFSMESRTLKLVNYVMDVISAAETPNTLSPEDPRKSELMLGRGSDMGGRILAKHSGRRSDMLRAASGDAILKGIQISRKRRTRLDISGSRVVPRCQRYTKTRRKREKREKKGGKRHITSDLSLRGPALGPPNLSLDLGIVTSTRANNDEH</sequence>
<evidence type="ECO:0000313" key="3">
    <source>
        <dbReference type="Proteomes" id="UP001219525"/>
    </source>
</evidence>
<gene>
    <name evidence="2" type="ORF">GGX14DRAFT_407632</name>
</gene>
<reference evidence="2" key="1">
    <citation type="submission" date="2023-03" db="EMBL/GenBank/DDBJ databases">
        <title>Massive genome expansion in bonnet fungi (Mycena s.s.) driven by repeated elements and novel gene families across ecological guilds.</title>
        <authorList>
            <consortium name="Lawrence Berkeley National Laboratory"/>
            <person name="Harder C.B."/>
            <person name="Miyauchi S."/>
            <person name="Viragh M."/>
            <person name="Kuo A."/>
            <person name="Thoen E."/>
            <person name="Andreopoulos B."/>
            <person name="Lu D."/>
            <person name="Skrede I."/>
            <person name="Drula E."/>
            <person name="Henrissat B."/>
            <person name="Morin E."/>
            <person name="Kohler A."/>
            <person name="Barry K."/>
            <person name="LaButti K."/>
            <person name="Morin E."/>
            <person name="Salamov A."/>
            <person name="Lipzen A."/>
            <person name="Mereny Z."/>
            <person name="Hegedus B."/>
            <person name="Baldrian P."/>
            <person name="Stursova M."/>
            <person name="Weitz H."/>
            <person name="Taylor A."/>
            <person name="Grigoriev I.V."/>
            <person name="Nagy L.G."/>
            <person name="Martin F."/>
            <person name="Kauserud H."/>
        </authorList>
    </citation>
    <scope>NUCLEOTIDE SEQUENCE</scope>
    <source>
        <strain evidence="2">9144</strain>
    </source>
</reference>
<comment type="caution">
    <text evidence="2">The sequence shown here is derived from an EMBL/GenBank/DDBJ whole genome shotgun (WGS) entry which is preliminary data.</text>
</comment>
<dbReference type="EMBL" id="JARJCW010000141">
    <property type="protein sequence ID" value="KAJ7190874.1"/>
    <property type="molecule type" value="Genomic_DNA"/>
</dbReference>
<dbReference type="Proteomes" id="UP001219525">
    <property type="component" value="Unassembled WGS sequence"/>
</dbReference>
<evidence type="ECO:0000256" key="1">
    <source>
        <dbReference type="SAM" id="MobiDB-lite"/>
    </source>
</evidence>
<name>A0AAD6XWZ6_9AGAR</name>
<protein>
    <submittedName>
        <fullName evidence="2">Uncharacterized protein</fullName>
    </submittedName>
</protein>
<keyword evidence="3" id="KW-1185">Reference proteome</keyword>
<feature type="compositionally biased region" description="Basic residues" evidence="1">
    <location>
        <begin position="251"/>
        <end position="268"/>
    </location>
</feature>
<proteinExistence type="predicted"/>
<organism evidence="2 3">
    <name type="scientific">Mycena pura</name>
    <dbReference type="NCBI Taxonomy" id="153505"/>
    <lineage>
        <taxon>Eukaryota</taxon>
        <taxon>Fungi</taxon>
        <taxon>Dikarya</taxon>
        <taxon>Basidiomycota</taxon>
        <taxon>Agaricomycotina</taxon>
        <taxon>Agaricomycetes</taxon>
        <taxon>Agaricomycetidae</taxon>
        <taxon>Agaricales</taxon>
        <taxon>Marasmiineae</taxon>
        <taxon>Mycenaceae</taxon>
        <taxon>Mycena</taxon>
    </lineage>
</organism>
<evidence type="ECO:0000313" key="2">
    <source>
        <dbReference type="EMBL" id="KAJ7190874.1"/>
    </source>
</evidence>
<accession>A0AAD6XWZ6</accession>
<feature type="region of interest" description="Disordered" evidence="1">
    <location>
        <begin position="251"/>
        <end position="286"/>
    </location>
</feature>